<dbReference type="InterPro" id="IPR005183">
    <property type="entry name" value="DUF305_CopM-like"/>
</dbReference>
<dbReference type="Gene3D" id="1.20.1260.10">
    <property type="match status" value="1"/>
</dbReference>
<evidence type="ECO:0000313" key="4">
    <source>
        <dbReference type="Proteomes" id="UP001329313"/>
    </source>
</evidence>
<proteinExistence type="predicted"/>
<reference evidence="3 4" key="1">
    <citation type="submission" date="2023-10" db="EMBL/GenBank/DDBJ databases">
        <title>Y20.</title>
        <authorList>
            <person name="Zhang G."/>
            <person name="Ding Y."/>
        </authorList>
    </citation>
    <scope>NUCLEOTIDE SEQUENCE [LARGE SCALE GENOMIC DNA]</scope>
    <source>
        <strain evidence="3 4">Y20</strain>
    </source>
</reference>
<feature type="domain" description="DUF305" evidence="2">
    <location>
        <begin position="47"/>
        <end position="197"/>
    </location>
</feature>
<organism evidence="3 4">
    <name type="scientific">Microbacterium limosum</name>
    <dbReference type="NCBI Taxonomy" id="3079935"/>
    <lineage>
        <taxon>Bacteria</taxon>
        <taxon>Bacillati</taxon>
        <taxon>Actinomycetota</taxon>
        <taxon>Actinomycetes</taxon>
        <taxon>Micrococcales</taxon>
        <taxon>Microbacteriaceae</taxon>
        <taxon>Microbacterium</taxon>
    </lineage>
</organism>
<feature type="signal peptide" evidence="1">
    <location>
        <begin position="1"/>
        <end position="27"/>
    </location>
</feature>
<accession>A0AAU0MJQ9</accession>
<evidence type="ECO:0000313" key="3">
    <source>
        <dbReference type="EMBL" id="WOQ70896.1"/>
    </source>
</evidence>
<keyword evidence="1" id="KW-0732">Signal</keyword>
<evidence type="ECO:0000259" key="2">
    <source>
        <dbReference type="Pfam" id="PF03713"/>
    </source>
</evidence>
<dbReference type="AlphaFoldDB" id="A0AAU0MJQ9"/>
<protein>
    <submittedName>
        <fullName evidence="3">DUF305 domain-containing protein</fullName>
    </submittedName>
</protein>
<dbReference type="KEGG" id="mliy:RYJ27_02285"/>
<feature type="chain" id="PRO_5043860359" evidence="1">
    <location>
        <begin position="28"/>
        <end position="200"/>
    </location>
</feature>
<dbReference type="Pfam" id="PF03713">
    <property type="entry name" value="DUF305"/>
    <property type="match status" value="1"/>
</dbReference>
<dbReference type="PANTHER" id="PTHR36933">
    <property type="entry name" value="SLL0788 PROTEIN"/>
    <property type="match status" value="1"/>
</dbReference>
<name>A0AAU0MJQ9_9MICO</name>
<dbReference type="InterPro" id="IPR012347">
    <property type="entry name" value="Ferritin-like"/>
</dbReference>
<gene>
    <name evidence="3" type="ORF">RYJ27_02285</name>
</gene>
<dbReference type="EMBL" id="CP137080">
    <property type="protein sequence ID" value="WOQ70896.1"/>
    <property type="molecule type" value="Genomic_DNA"/>
</dbReference>
<dbReference type="Proteomes" id="UP001329313">
    <property type="component" value="Chromosome"/>
</dbReference>
<evidence type="ECO:0000256" key="1">
    <source>
        <dbReference type="SAM" id="SignalP"/>
    </source>
</evidence>
<dbReference type="PROSITE" id="PS51257">
    <property type="entry name" value="PROKAR_LIPOPROTEIN"/>
    <property type="match status" value="1"/>
</dbReference>
<sequence length="200" mass="21440">MKKLPLALSTGVLSLALVLTGCTDASAPTGEATSSSEAPNAAATEADEMFVTMMIPHHQQAVEMSDMVLAKDGLDPRVADLAEQIKQAQGPEIDRMRGWLEDWGVEYDPDATEDMDHGSMGGSMDGMMSEEDMAALESADAAEASRLFLEQMIKHHEGAVDMAETALEDAKNPDVLELAQQVIDDQTAEISTMQALLSEL</sequence>
<dbReference type="PANTHER" id="PTHR36933:SF1">
    <property type="entry name" value="SLL0788 PROTEIN"/>
    <property type="match status" value="1"/>
</dbReference>
<keyword evidence="4" id="KW-1185">Reference proteome</keyword>